<dbReference type="eggNOG" id="KOG1454">
    <property type="taxonomic scope" value="Eukaryota"/>
</dbReference>
<dbReference type="GO" id="GO:0016787">
    <property type="term" value="F:hydrolase activity"/>
    <property type="evidence" value="ECO:0007669"/>
    <property type="project" value="UniProtKB-KW"/>
</dbReference>
<dbReference type="GO" id="GO:0016020">
    <property type="term" value="C:membrane"/>
    <property type="evidence" value="ECO:0007669"/>
    <property type="project" value="TreeGrafter"/>
</dbReference>
<protein>
    <recommendedName>
        <fullName evidence="3">AB hydrolase-1 domain-containing protein</fullName>
    </recommendedName>
</protein>
<dbReference type="STRING" id="2880.D8LB99"/>
<evidence type="ECO:0000313" key="5">
    <source>
        <dbReference type="Proteomes" id="UP000002630"/>
    </source>
</evidence>
<evidence type="ECO:0000259" key="3">
    <source>
        <dbReference type="Pfam" id="PF00561"/>
    </source>
</evidence>
<dbReference type="Proteomes" id="UP000002630">
    <property type="component" value="Linkage Group LG01"/>
</dbReference>
<dbReference type="AlphaFoldDB" id="D8LB99"/>
<dbReference type="InterPro" id="IPR000073">
    <property type="entry name" value="AB_hydrolase_1"/>
</dbReference>
<accession>D8LB99</accession>
<dbReference type="SUPFAM" id="SSF53474">
    <property type="entry name" value="alpha/beta-Hydrolases"/>
    <property type="match status" value="1"/>
</dbReference>
<comment type="similarity">
    <text evidence="1">Belongs to the AB hydrolase superfamily.</text>
</comment>
<organism evidence="4 5">
    <name type="scientific">Ectocarpus siliculosus</name>
    <name type="common">Brown alga</name>
    <name type="synonym">Conferva siliculosa</name>
    <dbReference type="NCBI Taxonomy" id="2880"/>
    <lineage>
        <taxon>Eukaryota</taxon>
        <taxon>Sar</taxon>
        <taxon>Stramenopiles</taxon>
        <taxon>Ochrophyta</taxon>
        <taxon>PX clade</taxon>
        <taxon>Phaeophyceae</taxon>
        <taxon>Ectocarpales</taxon>
        <taxon>Ectocarpaceae</taxon>
        <taxon>Ectocarpus</taxon>
    </lineage>
</organism>
<keyword evidence="2" id="KW-0378">Hydrolase</keyword>
<dbReference type="Pfam" id="PF00561">
    <property type="entry name" value="Abhydrolase_1"/>
    <property type="match status" value="1"/>
</dbReference>
<reference evidence="4 5" key="1">
    <citation type="journal article" date="2010" name="Nature">
        <title>The Ectocarpus genome and the independent evolution of multicellularity in brown algae.</title>
        <authorList>
            <person name="Cock J.M."/>
            <person name="Sterck L."/>
            <person name="Rouze P."/>
            <person name="Scornet D."/>
            <person name="Allen A.E."/>
            <person name="Amoutzias G."/>
            <person name="Anthouard V."/>
            <person name="Artiguenave F."/>
            <person name="Aury J.M."/>
            <person name="Badger J.H."/>
            <person name="Beszteri B."/>
            <person name="Billiau K."/>
            <person name="Bonnet E."/>
            <person name="Bothwell J.H."/>
            <person name="Bowler C."/>
            <person name="Boyen C."/>
            <person name="Brownlee C."/>
            <person name="Carrano C.J."/>
            <person name="Charrier B."/>
            <person name="Cho G.Y."/>
            <person name="Coelho S.M."/>
            <person name="Collen J."/>
            <person name="Corre E."/>
            <person name="Da Silva C."/>
            <person name="Delage L."/>
            <person name="Delaroque N."/>
            <person name="Dittami S.M."/>
            <person name="Doulbeau S."/>
            <person name="Elias M."/>
            <person name="Farnham G."/>
            <person name="Gachon C.M."/>
            <person name="Gschloessl B."/>
            <person name="Heesch S."/>
            <person name="Jabbari K."/>
            <person name="Jubin C."/>
            <person name="Kawai H."/>
            <person name="Kimura K."/>
            <person name="Kloareg B."/>
            <person name="Kupper F.C."/>
            <person name="Lang D."/>
            <person name="Le Bail A."/>
            <person name="Leblanc C."/>
            <person name="Lerouge P."/>
            <person name="Lohr M."/>
            <person name="Lopez P.J."/>
            <person name="Martens C."/>
            <person name="Maumus F."/>
            <person name="Michel G."/>
            <person name="Miranda-Saavedra D."/>
            <person name="Morales J."/>
            <person name="Moreau H."/>
            <person name="Motomura T."/>
            <person name="Nagasato C."/>
            <person name="Napoli C.A."/>
            <person name="Nelson D.R."/>
            <person name="Nyvall-Collen P."/>
            <person name="Peters A.F."/>
            <person name="Pommier C."/>
            <person name="Potin P."/>
            <person name="Poulain J."/>
            <person name="Quesneville H."/>
            <person name="Read B."/>
            <person name="Rensing S.A."/>
            <person name="Ritter A."/>
            <person name="Rousvoal S."/>
            <person name="Samanta M."/>
            <person name="Samson G."/>
            <person name="Schroeder D.C."/>
            <person name="Segurens B."/>
            <person name="Strittmatter M."/>
            <person name="Tonon T."/>
            <person name="Tregear J.W."/>
            <person name="Valentin K."/>
            <person name="von Dassow P."/>
            <person name="Yamagishi T."/>
            <person name="Van de Peer Y."/>
            <person name="Wincker P."/>
        </authorList>
    </citation>
    <scope>NUCLEOTIDE SEQUENCE [LARGE SCALE GENOMIC DNA]</scope>
    <source>
        <strain evidence="5">Ec32 / CCAP1310/4</strain>
    </source>
</reference>
<sequence>MSAAHTRSADVVAGKSFVTCSNGSNIFTKVWGQPSSDRKALALHGYLDNSGSFDLLGPALAKEGFEVVAIDFPGHGRSDHMSKDAWYPILDYPEYVIEAARSLGWEKFSMVGHSMGGAVASLVAASFPEMVERCVFLDILGPFASRTGTSPKLLRASVASRRALVDKEPKVYKSFDEAVRTRLKAVTMWGEGQTMSWNGAVRLVAGATKPGEGGDQVQFTNDVRS</sequence>
<evidence type="ECO:0000313" key="4">
    <source>
        <dbReference type="EMBL" id="CBN76608.1"/>
    </source>
</evidence>
<dbReference type="PRINTS" id="PR00111">
    <property type="entry name" value="ABHYDROLASE"/>
</dbReference>
<evidence type="ECO:0000256" key="1">
    <source>
        <dbReference type="ARBA" id="ARBA00008645"/>
    </source>
</evidence>
<name>D8LB99_ECTSI</name>
<dbReference type="OrthoDB" id="6431331at2759"/>
<feature type="domain" description="AB hydrolase-1" evidence="3">
    <location>
        <begin position="43"/>
        <end position="143"/>
    </location>
</feature>
<dbReference type="EMBL" id="FN647682">
    <property type="protein sequence ID" value="CBN76608.1"/>
    <property type="molecule type" value="Genomic_DNA"/>
</dbReference>
<dbReference type="InParanoid" id="D8LB99"/>
<keyword evidence="5" id="KW-1185">Reference proteome</keyword>
<dbReference type="PANTHER" id="PTHR43798">
    <property type="entry name" value="MONOACYLGLYCEROL LIPASE"/>
    <property type="match status" value="1"/>
</dbReference>
<dbReference type="Gene3D" id="3.40.50.1820">
    <property type="entry name" value="alpha/beta hydrolase"/>
    <property type="match status" value="1"/>
</dbReference>
<dbReference type="InterPro" id="IPR029058">
    <property type="entry name" value="AB_hydrolase_fold"/>
</dbReference>
<gene>
    <name evidence="4" type="ORF">Esi_0000_0330</name>
</gene>
<dbReference type="InterPro" id="IPR050266">
    <property type="entry name" value="AB_hydrolase_sf"/>
</dbReference>
<evidence type="ECO:0000256" key="2">
    <source>
        <dbReference type="ARBA" id="ARBA00022801"/>
    </source>
</evidence>
<dbReference type="EMBL" id="FN649726">
    <property type="protein sequence ID" value="CBN76608.1"/>
    <property type="molecule type" value="Genomic_DNA"/>
</dbReference>
<dbReference type="PANTHER" id="PTHR43798:SF14">
    <property type="entry name" value="SERINE HYDROLASE-LIKE PROTEIN DDB_G0286239"/>
    <property type="match status" value="1"/>
</dbReference>
<proteinExistence type="inferred from homology"/>